<dbReference type="Gene3D" id="3.40.50.12780">
    <property type="entry name" value="N-terminal domain of ligase-like"/>
    <property type="match status" value="1"/>
</dbReference>
<dbReference type="PROSITE" id="PS00455">
    <property type="entry name" value="AMP_BINDING"/>
    <property type="match status" value="1"/>
</dbReference>
<dbReference type="GO" id="GO:0031956">
    <property type="term" value="F:medium-chain fatty acid-CoA ligase activity"/>
    <property type="evidence" value="ECO:0007669"/>
    <property type="project" value="TreeGrafter"/>
</dbReference>
<evidence type="ECO:0000259" key="1">
    <source>
        <dbReference type="Pfam" id="PF00501"/>
    </source>
</evidence>
<dbReference type="OrthoDB" id="2962993at2759"/>
<dbReference type="PANTHER" id="PTHR43201">
    <property type="entry name" value="ACYL-COA SYNTHETASE"/>
    <property type="match status" value="1"/>
</dbReference>
<dbReference type="PANTHER" id="PTHR43201:SF28">
    <property type="entry name" value="ENZYME, PUTATIVE (AFU_ORTHOLOGUE AFUA_7G01530)-RELATED"/>
    <property type="match status" value="1"/>
</dbReference>
<protein>
    <recommendedName>
        <fullName evidence="5">Acetyl-CoA synthetase-like protein</fullName>
    </recommendedName>
</protein>
<organism evidence="3 4">
    <name type="scientific">Elsinoe batatas</name>
    <dbReference type="NCBI Taxonomy" id="2601811"/>
    <lineage>
        <taxon>Eukaryota</taxon>
        <taxon>Fungi</taxon>
        <taxon>Dikarya</taxon>
        <taxon>Ascomycota</taxon>
        <taxon>Pezizomycotina</taxon>
        <taxon>Dothideomycetes</taxon>
        <taxon>Dothideomycetidae</taxon>
        <taxon>Myriangiales</taxon>
        <taxon>Elsinoaceae</taxon>
        <taxon>Elsinoe</taxon>
    </lineage>
</organism>
<dbReference type="AlphaFoldDB" id="A0A8K0KZB0"/>
<dbReference type="InterPro" id="IPR025110">
    <property type="entry name" value="AMP-bd_C"/>
</dbReference>
<evidence type="ECO:0000313" key="4">
    <source>
        <dbReference type="Proteomes" id="UP000809789"/>
    </source>
</evidence>
<sequence>MFPSFPSLSRSIVRSRRSFGSSLTFPRQHATCWRKMSTLPRYPIFEALTKHNPESTAIVHSVSGRAYSYGQLVGDISSKAKQIAADAGRSEGELKGERIALLIENGYDYVVNLLSIIASDAIAVPLSPTFPAGELRYVLDHSEALMLLSSSKFADKARETLSEGLTTIPISAAAEKTKEDSPLRTIPPLHDLTGQEQGGLMLYTSGTTSRPKGVLLSASTLNAQCQSLQTAWSYSPADYLLHVLPLHHIHGVVNAILTPLLAGSTIEFLFPFNPTQVWQRFAAPFLSIPTAQKPITFFTVVPTVYARLLATYSSLPDLHSPLLKAMHPSTLRLNISGSAALPTPTKSAWTALTGGNVLLERFGMTEVGMALSCGLAVPDRVDGSVGWPLPSVQARLASLDDGSIIPATHLRDDEGKDIQGEIQLKGPTVFSGYWRNPAATEKEFTKDGWFKTGDVAVRREVEGAGAGVSGEWARGPAWFILGRASADIIKTGGEKISALEVEREMLSIPEISEAAVVGLPSVSWGQKVAAVVVLTEKGKTAGRNGGVMGVLDLRRRLKDRLAPYKIPQDLLVVETIPRNAMGKVNKKMLVKECFGDEGSIRKRSIVSEEEKRRLKLEEKERLKNEVGGMGEAVVEKGKR</sequence>
<dbReference type="InterPro" id="IPR000873">
    <property type="entry name" value="AMP-dep_synth/lig_dom"/>
</dbReference>
<feature type="domain" description="AMP-binding enzyme C-terminal" evidence="2">
    <location>
        <begin position="500"/>
        <end position="583"/>
    </location>
</feature>
<comment type="caution">
    <text evidence="3">The sequence shown here is derived from an EMBL/GenBank/DDBJ whole genome shotgun (WGS) entry which is preliminary data.</text>
</comment>
<dbReference type="GO" id="GO:0006631">
    <property type="term" value="P:fatty acid metabolic process"/>
    <property type="evidence" value="ECO:0007669"/>
    <property type="project" value="TreeGrafter"/>
</dbReference>
<proteinExistence type="predicted"/>
<dbReference type="SUPFAM" id="SSF56801">
    <property type="entry name" value="Acetyl-CoA synthetase-like"/>
    <property type="match status" value="1"/>
</dbReference>
<keyword evidence="4" id="KW-1185">Reference proteome</keyword>
<dbReference type="Pfam" id="PF13193">
    <property type="entry name" value="AMP-binding_C"/>
    <property type="match status" value="1"/>
</dbReference>
<dbReference type="Gene3D" id="3.30.300.30">
    <property type="match status" value="1"/>
</dbReference>
<dbReference type="Pfam" id="PF00501">
    <property type="entry name" value="AMP-binding"/>
    <property type="match status" value="1"/>
</dbReference>
<dbReference type="InterPro" id="IPR020845">
    <property type="entry name" value="AMP-binding_CS"/>
</dbReference>
<evidence type="ECO:0000259" key="2">
    <source>
        <dbReference type="Pfam" id="PF13193"/>
    </source>
</evidence>
<dbReference type="CDD" id="cd05941">
    <property type="entry name" value="MCS"/>
    <property type="match status" value="1"/>
</dbReference>
<accession>A0A8K0KZB0</accession>
<dbReference type="Proteomes" id="UP000809789">
    <property type="component" value="Unassembled WGS sequence"/>
</dbReference>
<gene>
    <name evidence="3" type="ORF">KVT40_007089</name>
</gene>
<reference evidence="3" key="1">
    <citation type="submission" date="2021-07" db="EMBL/GenBank/DDBJ databases">
        <title>Elsinoe batatas strain:CRI-CJ2 Genome sequencing and assembly.</title>
        <authorList>
            <person name="Huang L."/>
        </authorList>
    </citation>
    <scope>NUCLEOTIDE SEQUENCE</scope>
    <source>
        <strain evidence="3">CRI-CJ2</strain>
    </source>
</reference>
<feature type="domain" description="AMP-dependent synthetase/ligase" evidence="1">
    <location>
        <begin position="49"/>
        <end position="434"/>
    </location>
</feature>
<dbReference type="InterPro" id="IPR045851">
    <property type="entry name" value="AMP-bd_C_sf"/>
</dbReference>
<name>A0A8K0KZB0_9PEZI</name>
<dbReference type="EMBL" id="JAESVG020000008">
    <property type="protein sequence ID" value="KAG8625338.1"/>
    <property type="molecule type" value="Genomic_DNA"/>
</dbReference>
<evidence type="ECO:0000313" key="3">
    <source>
        <dbReference type="EMBL" id="KAG8625338.1"/>
    </source>
</evidence>
<dbReference type="InterPro" id="IPR042099">
    <property type="entry name" value="ANL_N_sf"/>
</dbReference>
<evidence type="ECO:0008006" key="5">
    <source>
        <dbReference type="Google" id="ProtNLM"/>
    </source>
</evidence>